<evidence type="ECO:0000259" key="7">
    <source>
        <dbReference type="Pfam" id="PF14322"/>
    </source>
</evidence>
<organism evidence="8 9">
    <name type="scientific">Membranihabitans marinus</name>
    <dbReference type="NCBI Taxonomy" id="1227546"/>
    <lineage>
        <taxon>Bacteria</taxon>
        <taxon>Pseudomonadati</taxon>
        <taxon>Bacteroidota</taxon>
        <taxon>Saprospiria</taxon>
        <taxon>Saprospirales</taxon>
        <taxon>Saprospiraceae</taxon>
        <taxon>Membranihabitans</taxon>
    </lineage>
</organism>
<dbReference type="EMBL" id="JAHVHU010000002">
    <property type="protein sequence ID" value="MBY5956930.1"/>
    <property type="molecule type" value="Genomic_DNA"/>
</dbReference>
<dbReference type="SUPFAM" id="SSF48452">
    <property type="entry name" value="TPR-like"/>
    <property type="match status" value="1"/>
</dbReference>
<dbReference type="InterPro" id="IPR033985">
    <property type="entry name" value="SusD-like_N"/>
</dbReference>
<dbReference type="Pfam" id="PF14322">
    <property type="entry name" value="SusD-like_3"/>
    <property type="match status" value="1"/>
</dbReference>
<name>A0A953HR94_9BACT</name>
<evidence type="ECO:0000313" key="8">
    <source>
        <dbReference type="EMBL" id="MBY5956930.1"/>
    </source>
</evidence>
<evidence type="ECO:0000256" key="1">
    <source>
        <dbReference type="ARBA" id="ARBA00004442"/>
    </source>
</evidence>
<evidence type="ECO:0000256" key="2">
    <source>
        <dbReference type="ARBA" id="ARBA00006275"/>
    </source>
</evidence>
<evidence type="ECO:0000259" key="6">
    <source>
        <dbReference type="Pfam" id="PF07980"/>
    </source>
</evidence>
<comment type="similarity">
    <text evidence="2">Belongs to the SusD family.</text>
</comment>
<keyword evidence="9" id="KW-1185">Reference proteome</keyword>
<feature type="domain" description="RagB/SusD" evidence="6">
    <location>
        <begin position="342"/>
        <end position="629"/>
    </location>
</feature>
<dbReference type="RefSeq" id="WP_222578444.1">
    <property type="nucleotide sequence ID" value="NZ_JAHVHU010000002.1"/>
</dbReference>
<sequence>MRKTLLYLYSVMLLSMSCNDYLDIVPDNIATLEFAFRDRTRAEQYLFTCYSYMPKNMTAVDPGFTCGDAIYSNPNRSGNFPNIGFDLMYYGNNVNSPYLNYWDGGSGGENLWQGIRDCNIFIENIHDVNDMESFEKNRWAAEAKFLKAYYHFYLMRLYGPIPIVRENLPISASPEEVAVYREPVDDVVEYIVALIDEALEDLPITITNEVSELGRITKPIAMSIKAKILVTAASPMFNGNQNYQSLKDGRDIVLINQAYSADKWQRALLACEEAISVSHQAGHKLYRKENISLDISDSTKQVLLVSQIVTDKWNEEIIWASARYNSLNVEKLTIPPLTQDHRLFSGGGTWAPTMKMAEMFYSENGVPIGEDSEYDYEDRYSLTSVSDSLRYYLQPGKQTAVLHTHREPRFYGALAVDGGWFYGLGRLNDKQQWPVNAKSGEQSGRQGIERFTPTSFYLKKLYNYRSTYSGESYINFRWSIPIMRLADLYLLYAEALNETLDAPNEDVYKYVDLIRERAGLNSVEESWSRYSVYPRKYLSKEGMREIIHTERNIELSFEGQRFWDIRRWKKALEEFTDAPKGWNVDGETVEEFYQIRTLELAPYSLKDILWPIAQRNISVNNNLVQNPGW</sequence>
<dbReference type="AlphaFoldDB" id="A0A953HR94"/>
<reference evidence="8" key="1">
    <citation type="submission" date="2021-06" db="EMBL/GenBank/DDBJ databases">
        <title>44 bacteria genomes isolated from Dapeng, Shenzhen.</title>
        <authorList>
            <person name="Zheng W."/>
            <person name="Yu S."/>
            <person name="Huang Y."/>
        </authorList>
    </citation>
    <scope>NUCLEOTIDE SEQUENCE</scope>
    <source>
        <strain evidence="8">DP5N28-2</strain>
    </source>
</reference>
<dbReference type="InterPro" id="IPR012944">
    <property type="entry name" value="SusD_RagB_dom"/>
</dbReference>
<comment type="subcellular location">
    <subcellularLocation>
        <location evidence="1">Cell outer membrane</location>
    </subcellularLocation>
</comment>
<gene>
    <name evidence="8" type="ORF">KUV50_02205</name>
</gene>
<evidence type="ECO:0000256" key="5">
    <source>
        <dbReference type="ARBA" id="ARBA00023237"/>
    </source>
</evidence>
<keyword evidence="3" id="KW-0732">Signal</keyword>
<dbReference type="PROSITE" id="PS51257">
    <property type="entry name" value="PROKAR_LIPOPROTEIN"/>
    <property type="match status" value="1"/>
</dbReference>
<dbReference type="Proteomes" id="UP000753961">
    <property type="component" value="Unassembled WGS sequence"/>
</dbReference>
<dbReference type="Gene3D" id="1.25.40.390">
    <property type="match status" value="1"/>
</dbReference>
<keyword evidence="4" id="KW-0472">Membrane</keyword>
<proteinExistence type="inferred from homology"/>
<feature type="domain" description="SusD-like N-terminal" evidence="7">
    <location>
        <begin position="92"/>
        <end position="228"/>
    </location>
</feature>
<evidence type="ECO:0000313" key="9">
    <source>
        <dbReference type="Proteomes" id="UP000753961"/>
    </source>
</evidence>
<keyword evidence="5" id="KW-0998">Cell outer membrane</keyword>
<evidence type="ECO:0000256" key="4">
    <source>
        <dbReference type="ARBA" id="ARBA00023136"/>
    </source>
</evidence>
<evidence type="ECO:0000256" key="3">
    <source>
        <dbReference type="ARBA" id="ARBA00022729"/>
    </source>
</evidence>
<comment type="caution">
    <text evidence="8">The sequence shown here is derived from an EMBL/GenBank/DDBJ whole genome shotgun (WGS) entry which is preliminary data.</text>
</comment>
<dbReference type="Pfam" id="PF07980">
    <property type="entry name" value="SusD_RagB"/>
    <property type="match status" value="1"/>
</dbReference>
<dbReference type="GO" id="GO:0009279">
    <property type="term" value="C:cell outer membrane"/>
    <property type="evidence" value="ECO:0007669"/>
    <property type="project" value="UniProtKB-SubCell"/>
</dbReference>
<protein>
    <submittedName>
        <fullName evidence="8">RagB/SusD family nutrient uptake outer membrane protein</fullName>
    </submittedName>
</protein>
<dbReference type="InterPro" id="IPR011990">
    <property type="entry name" value="TPR-like_helical_dom_sf"/>
</dbReference>
<accession>A0A953HR94</accession>